<dbReference type="STRING" id="95161.SAMN05660874_02654"/>
<protein>
    <recommendedName>
        <fullName evidence="1">DUF397 domain-containing protein</fullName>
    </recommendedName>
</protein>
<dbReference type="Pfam" id="PF04149">
    <property type="entry name" value="DUF397"/>
    <property type="match status" value="1"/>
</dbReference>
<feature type="domain" description="DUF397" evidence="1">
    <location>
        <begin position="5"/>
        <end position="45"/>
    </location>
</feature>
<evidence type="ECO:0000259" key="1">
    <source>
        <dbReference type="Pfam" id="PF04149"/>
    </source>
</evidence>
<gene>
    <name evidence="2" type="ORF">SAMN05660874_02654</name>
</gene>
<dbReference type="OrthoDB" id="3696856at2"/>
<organism evidence="2 3">
    <name type="scientific">Saccharopolyspora flava</name>
    <dbReference type="NCBI Taxonomy" id="95161"/>
    <lineage>
        <taxon>Bacteria</taxon>
        <taxon>Bacillati</taxon>
        <taxon>Actinomycetota</taxon>
        <taxon>Actinomycetes</taxon>
        <taxon>Pseudonocardiales</taxon>
        <taxon>Pseudonocardiaceae</taxon>
        <taxon>Saccharopolyspora</taxon>
    </lineage>
</organism>
<dbReference type="InterPro" id="IPR007278">
    <property type="entry name" value="DUF397"/>
</dbReference>
<dbReference type="Proteomes" id="UP000198852">
    <property type="component" value="Unassembled WGS sequence"/>
</dbReference>
<keyword evidence="3" id="KW-1185">Reference proteome</keyword>
<dbReference type="AlphaFoldDB" id="A0A1I6RTA9"/>
<dbReference type="EMBL" id="FOZX01000003">
    <property type="protein sequence ID" value="SFS67959.1"/>
    <property type="molecule type" value="Genomic_DNA"/>
</dbReference>
<sequence>MTTDHWLKSSHSSANGDCVELTRSLDRIRDSKDPDGPTLNVNVRELVRAVKDGRFDH</sequence>
<name>A0A1I6RTA9_9PSEU</name>
<proteinExistence type="predicted"/>
<accession>A0A1I6RTA9</accession>
<evidence type="ECO:0000313" key="3">
    <source>
        <dbReference type="Proteomes" id="UP000198852"/>
    </source>
</evidence>
<evidence type="ECO:0000313" key="2">
    <source>
        <dbReference type="EMBL" id="SFS67959.1"/>
    </source>
</evidence>
<reference evidence="3" key="1">
    <citation type="submission" date="2016-10" db="EMBL/GenBank/DDBJ databases">
        <authorList>
            <person name="Varghese N."/>
            <person name="Submissions S."/>
        </authorList>
    </citation>
    <scope>NUCLEOTIDE SEQUENCE [LARGE SCALE GENOMIC DNA]</scope>
    <source>
        <strain evidence="3">DSM 44771</strain>
    </source>
</reference>